<dbReference type="AlphaFoldDB" id="A0A8K0RL74"/>
<feature type="compositionally biased region" description="Low complexity" evidence="1">
    <location>
        <begin position="141"/>
        <end position="168"/>
    </location>
</feature>
<reference evidence="3" key="1">
    <citation type="journal article" date="2021" name="Nat. Commun.">
        <title>Genetic determinants of endophytism in the Arabidopsis root mycobiome.</title>
        <authorList>
            <person name="Mesny F."/>
            <person name="Miyauchi S."/>
            <person name="Thiergart T."/>
            <person name="Pickel B."/>
            <person name="Atanasova L."/>
            <person name="Karlsson M."/>
            <person name="Huettel B."/>
            <person name="Barry K.W."/>
            <person name="Haridas S."/>
            <person name="Chen C."/>
            <person name="Bauer D."/>
            <person name="Andreopoulos W."/>
            <person name="Pangilinan J."/>
            <person name="LaButti K."/>
            <person name="Riley R."/>
            <person name="Lipzen A."/>
            <person name="Clum A."/>
            <person name="Drula E."/>
            <person name="Henrissat B."/>
            <person name="Kohler A."/>
            <person name="Grigoriev I.V."/>
            <person name="Martin F.M."/>
            <person name="Hacquard S."/>
        </authorList>
    </citation>
    <scope>NUCLEOTIDE SEQUENCE</scope>
    <source>
        <strain evidence="3">MPI-SDFR-AT-0068</strain>
    </source>
</reference>
<dbReference type="OrthoDB" id="1046782at2759"/>
<evidence type="ECO:0000256" key="1">
    <source>
        <dbReference type="SAM" id="MobiDB-lite"/>
    </source>
</evidence>
<evidence type="ECO:0000313" key="3">
    <source>
        <dbReference type="EMBL" id="KAH7232842.1"/>
    </source>
</evidence>
<keyword evidence="2" id="KW-0812">Transmembrane</keyword>
<dbReference type="Proteomes" id="UP000813427">
    <property type="component" value="Unassembled WGS sequence"/>
</dbReference>
<comment type="caution">
    <text evidence="3">The sequence shown here is derived from an EMBL/GenBank/DDBJ whole genome shotgun (WGS) entry which is preliminary data.</text>
</comment>
<feature type="transmembrane region" description="Helical" evidence="2">
    <location>
        <begin position="95"/>
        <end position="115"/>
    </location>
</feature>
<keyword evidence="4" id="KW-1185">Reference proteome</keyword>
<protein>
    <submittedName>
        <fullName evidence="3">Uncharacterized protein</fullName>
    </submittedName>
</protein>
<feature type="region of interest" description="Disordered" evidence="1">
    <location>
        <begin position="141"/>
        <end position="178"/>
    </location>
</feature>
<keyword evidence="2" id="KW-1133">Transmembrane helix</keyword>
<organism evidence="3 4">
    <name type="scientific">Fusarium tricinctum</name>
    <dbReference type="NCBI Taxonomy" id="61284"/>
    <lineage>
        <taxon>Eukaryota</taxon>
        <taxon>Fungi</taxon>
        <taxon>Dikarya</taxon>
        <taxon>Ascomycota</taxon>
        <taxon>Pezizomycotina</taxon>
        <taxon>Sordariomycetes</taxon>
        <taxon>Hypocreomycetidae</taxon>
        <taxon>Hypocreales</taxon>
        <taxon>Nectriaceae</taxon>
        <taxon>Fusarium</taxon>
        <taxon>Fusarium tricinctum species complex</taxon>
    </lineage>
</organism>
<name>A0A8K0RL74_9HYPO</name>
<accession>A0A8K0RL74</accession>
<gene>
    <name evidence="3" type="ORF">BKA59DRAFT_460305</name>
</gene>
<dbReference type="EMBL" id="JAGPXF010000008">
    <property type="protein sequence ID" value="KAH7232842.1"/>
    <property type="molecule type" value="Genomic_DNA"/>
</dbReference>
<proteinExistence type="predicted"/>
<evidence type="ECO:0000256" key="2">
    <source>
        <dbReference type="SAM" id="Phobius"/>
    </source>
</evidence>
<evidence type="ECO:0000313" key="4">
    <source>
        <dbReference type="Proteomes" id="UP000813427"/>
    </source>
</evidence>
<sequence>MALIINTNSPHPTNSTMVSPNDTVSPEAVHPDQMSQANRYLEEQFPKYYVEPQKPAQLPEPVTIPIGARDDKEHNDSTGTGTASKQPFWKNRRNWLIAMIALAVIIVGVAVGSGVGTSLASKKNSDASAALATSIDQDNTQSAITSTSISAPTSTSDTETESTTISKTSNEETRTLTRQPTTISKAIKTTKKIEETPSPTEVCAEGTVADGETKNYLGLCKFCCGYGYCPPGPCTCVAYGKPKEEPDVINVRGCPLPDLSNGYLGLCSFACNHGYCPETACTTHCDDREES</sequence>
<keyword evidence="2" id="KW-0472">Membrane</keyword>